<gene>
    <name evidence="1" type="ORF">BDBG_02887</name>
</gene>
<accession>A0A179UHH3</accession>
<reference evidence="2" key="1">
    <citation type="journal article" date="2015" name="PLoS Genet.">
        <title>The dynamic genome and transcriptome of the human fungal pathogen Blastomyces and close relative Emmonsia.</title>
        <authorList>
            <person name="Munoz J.F."/>
            <person name="Gauthier G.M."/>
            <person name="Desjardins C.A."/>
            <person name="Gallo J.E."/>
            <person name="Holder J."/>
            <person name="Sullivan T.D."/>
            <person name="Marty A.J."/>
            <person name="Carmen J.C."/>
            <person name="Chen Z."/>
            <person name="Ding L."/>
            <person name="Gujja S."/>
            <person name="Magrini V."/>
            <person name="Misas E."/>
            <person name="Mitreva M."/>
            <person name="Priest M."/>
            <person name="Saif S."/>
            <person name="Whiston E.A."/>
            <person name="Young S."/>
            <person name="Zeng Q."/>
            <person name="Goldman W.E."/>
            <person name="Mardis E.R."/>
            <person name="Taylor J.W."/>
            <person name="McEwen J.G."/>
            <person name="Clay O.K."/>
            <person name="Klein B.S."/>
            <person name="Cuomo C.A."/>
        </authorList>
    </citation>
    <scope>NUCLEOTIDE SEQUENCE [LARGE SCALE GENOMIC DNA]</scope>
    <source>
        <strain evidence="2">SLH14081</strain>
    </source>
</reference>
<dbReference type="Proteomes" id="UP000002038">
    <property type="component" value="Unassembled WGS sequence"/>
</dbReference>
<dbReference type="EMBL" id="GG657451">
    <property type="protein sequence ID" value="OAT06718.1"/>
    <property type="molecule type" value="Genomic_DNA"/>
</dbReference>
<organism evidence="1 2">
    <name type="scientific">Blastomyces gilchristii (strain SLH14081)</name>
    <name type="common">Blastomyces dermatitidis</name>
    <dbReference type="NCBI Taxonomy" id="559298"/>
    <lineage>
        <taxon>Eukaryota</taxon>
        <taxon>Fungi</taxon>
        <taxon>Dikarya</taxon>
        <taxon>Ascomycota</taxon>
        <taxon>Pezizomycotina</taxon>
        <taxon>Eurotiomycetes</taxon>
        <taxon>Eurotiomycetidae</taxon>
        <taxon>Onygenales</taxon>
        <taxon>Ajellomycetaceae</taxon>
        <taxon>Blastomyces</taxon>
    </lineage>
</organism>
<dbReference type="RefSeq" id="XP_002626710.2">
    <property type="nucleotide sequence ID" value="XM_002626664.2"/>
</dbReference>
<name>A0A179UHH3_BLAGS</name>
<dbReference type="KEGG" id="bgh:BDBG_02887"/>
<dbReference type="AlphaFoldDB" id="A0A179UHH3"/>
<proteinExistence type="predicted"/>
<evidence type="ECO:0000313" key="2">
    <source>
        <dbReference type="Proteomes" id="UP000002038"/>
    </source>
</evidence>
<evidence type="ECO:0000313" key="1">
    <source>
        <dbReference type="EMBL" id="OAT06718.1"/>
    </source>
</evidence>
<dbReference type="GeneID" id="8506175"/>
<protein>
    <submittedName>
        <fullName evidence="1">Uncharacterized protein</fullName>
    </submittedName>
</protein>
<keyword evidence="2" id="KW-1185">Reference proteome</keyword>
<sequence length="95" mass="10744">MFGSGRVIIRRLYILLRVPRLIGPSTSSALVVIELFCPSSLQVMTLLSMSPAVINMHEFNSRMNLKIVNKYSEHLTVLRDISEVCPRSLLSPRTE</sequence>
<dbReference type="VEuPathDB" id="FungiDB:BDBG_02887"/>